<dbReference type="InterPro" id="IPR000832">
    <property type="entry name" value="GPCR_2_secretin-like"/>
</dbReference>
<evidence type="ECO:0008006" key="8">
    <source>
        <dbReference type="Google" id="ProtNLM"/>
    </source>
</evidence>
<feature type="region of interest" description="Disordered" evidence="5">
    <location>
        <begin position="150"/>
        <end position="173"/>
    </location>
</feature>
<dbReference type="STRING" id="7739.C3ZSB3"/>
<feature type="transmembrane region" description="Helical" evidence="6">
    <location>
        <begin position="97"/>
        <end position="120"/>
    </location>
</feature>
<evidence type="ECO:0000256" key="4">
    <source>
        <dbReference type="ARBA" id="ARBA00023136"/>
    </source>
</evidence>
<evidence type="ECO:0000256" key="2">
    <source>
        <dbReference type="ARBA" id="ARBA00022692"/>
    </source>
</evidence>
<evidence type="ECO:0000256" key="1">
    <source>
        <dbReference type="ARBA" id="ARBA00004141"/>
    </source>
</evidence>
<dbReference type="AlphaFoldDB" id="C3ZSB3"/>
<dbReference type="InterPro" id="IPR017983">
    <property type="entry name" value="GPCR_2_secretin-like_CS"/>
</dbReference>
<keyword evidence="4 6" id="KW-0472">Membrane</keyword>
<evidence type="ECO:0000313" key="7">
    <source>
        <dbReference type="EMBL" id="EEN44543.1"/>
    </source>
</evidence>
<evidence type="ECO:0000256" key="6">
    <source>
        <dbReference type="SAM" id="Phobius"/>
    </source>
</evidence>
<proteinExistence type="predicted"/>
<dbReference type="Pfam" id="PF00002">
    <property type="entry name" value="7tm_2"/>
    <property type="match status" value="1"/>
</dbReference>
<dbReference type="EMBL" id="GG666673">
    <property type="protein sequence ID" value="EEN44543.1"/>
    <property type="molecule type" value="Genomic_DNA"/>
</dbReference>
<sequence length="173" mass="19337">MAMYSISTFIELLAGTQTSTLCILDPSGCHHTVQRAGLRHRHVQTGQERTGAETVNKLSDSDHNRITRQIRRAFSIMALFGLTWVFGFFVINDARAVFAYLFCTFNTLQGLFIFVFHCVMREDIRKWWKKLSCSGQKEQGLDAVNGSASFSPAGRTSPSFELSTLPSGNHGLL</sequence>
<accession>C3ZSB3</accession>
<dbReference type="eggNOG" id="KOG4193">
    <property type="taxonomic scope" value="Eukaryota"/>
</dbReference>
<gene>
    <name evidence="7" type="ORF">BRAFLDRAFT_79488</name>
</gene>
<protein>
    <recommendedName>
        <fullName evidence="8">G-protein coupled receptors family 2 profile 2 domain-containing protein</fullName>
    </recommendedName>
</protein>
<organism>
    <name type="scientific">Branchiostoma floridae</name>
    <name type="common">Florida lancelet</name>
    <name type="synonym">Amphioxus</name>
    <dbReference type="NCBI Taxonomy" id="7739"/>
    <lineage>
        <taxon>Eukaryota</taxon>
        <taxon>Metazoa</taxon>
        <taxon>Chordata</taxon>
        <taxon>Cephalochordata</taxon>
        <taxon>Leptocardii</taxon>
        <taxon>Amphioxiformes</taxon>
        <taxon>Branchiostomatidae</taxon>
        <taxon>Branchiostoma</taxon>
    </lineage>
</organism>
<feature type="compositionally biased region" description="Polar residues" evidence="5">
    <location>
        <begin position="150"/>
        <end position="167"/>
    </location>
</feature>
<dbReference type="InParanoid" id="C3ZSB3"/>
<dbReference type="GO" id="GO:0016020">
    <property type="term" value="C:membrane"/>
    <property type="evidence" value="ECO:0007669"/>
    <property type="project" value="UniProtKB-SubCell"/>
</dbReference>
<keyword evidence="2 6" id="KW-0812">Transmembrane</keyword>
<dbReference type="PANTHER" id="PTHR45692:SF1">
    <property type="entry name" value="G-PROTEIN COUPLED RECEPTORS FAMILY 2 PROFILE 2 DOMAIN-CONTAINING PROTEIN"/>
    <property type="match status" value="1"/>
</dbReference>
<keyword evidence="3 6" id="KW-1133">Transmembrane helix</keyword>
<feature type="transmembrane region" description="Helical" evidence="6">
    <location>
        <begin position="73"/>
        <end position="91"/>
    </location>
</feature>
<dbReference type="PANTHER" id="PTHR45692">
    <property type="entry name" value="G_PROTEIN_RECEP_F2_4 DOMAIN-CONTAINING PROTEIN"/>
    <property type="match status" value="1"/>
</dbReference>
<name>C3ZSB3_BRAFL</name>
<dbReference type="GO" id="GO:0004930">
    <property type="term" value="F:G protein-coupled receptor activity"/>
    <property type="evidence" value="ECO:0007669"/>
    <property type="project" value="InterPro"/>
</dbReference>
<evidence type="ECO:0000256" key="5">
    <source>
        <dbReference type="SAM" id="MobiDB-lite"/>
    </source>
</evidence>
<comment type="subcellular location">
    <subcellularLocation>
        <location evidence="1">Membrane</location>
        <topology evidence="1">Multi-pass membrane protein</topology>
    </subcellularLocation>
</comment>
<dbReference type="PROSITE" id="PS00650">
    <property type="entry name" value="G_PROTEIN_RECEP_F2_2"/>
    <property type="match status" value="1"/>
</dbReference>
<reference evidence="7" key="1">
    <citation type="journal article" date="2008" name="Nature">
        <title>The amphioxus genome and the evolution of the chordate karyotype.</title>
        <authorList>
            <consortium name="US DOE Joint Genome Institute (JGI-PGF)"/>
            <person name="Putnam N.H."/>
            <person name="Butts T."/>
            <person name="Ferrier D.E.K."/>
            <person name="Furlong R.F."/>
            <person name="Hellsten U."/>
            <person name="Kawashima T."/>
            <person name="Robinson-Rechavi M."/>
            <person name="Shoguchi E."/>
            <person name="Terry A."/>
            <person name="Yu J.-K."/>
            <person name="Benito-Gutierrez E.L."/>
            <person name="Dubchak I."/>
            <person name="Garcia-Fernandez J."/>
            <person name="Gibson-Brown J.J."/>
            <person name="Grigoriev I.V."/>
            <person name="Horton A.C."/>
            <person name="de Jong P.J."/>
            <person name="Jurka J."/>
            <person name="Kapitonov V.V."/>
            <person name="Kohara Y."/>
            <person name="Kuroki Y."/>
            <person name="Lindquist E."/>
            <person name="Lucas S."/>
            <person name="Osoegawa K."/>
            <person name="Pennacchio L.A."/>
            <person name="Salamov A.A."/>
            <person name="Satou Y."/>
            <person name="Sauka-Spengler T."/>
            <person name="Schmutz J."/>
            <person name="Shin-I T."/>
            <person name="Toyoda A."/>
            <person name="Bronner-Fraser M."/>
            <person name="Fujiyama A."/>
            <person name="Holland L.Z."/>
            <person name="Holland P.W.H."/>
            <person name="Satoh N."/>
            <person name="Rokhsar D.S."/>
        </authorList>
    </citation>
    <scope>NUCLEOTIDE SEQUENCE [LARGE SCALE GENOMIC DNA]</scope>
    <source>
        <strain evidence="7">S238N-H82</strain>
        <tissue evidence="7">Testes</tissue>
    </source>
</reference>
<dbReference type="FunFam" id="1.20.1070.10:FF:000653">
    <property type="entry name" value="Predicted protein"/>
    <property type="match status" value="1"/>
</dbReference>
<evidence type="ECO:0000256" key="3">
    <source>
        <dbReference type="ARBA" id="ARBA00022989"/>
    </source>
</evidence>
<dbReference type="Gene3D" id="1.20.1070.10">
    <property type="entry name" value="Rhodopsin 7-helix transmembrane proteins"/>
    <property type="match status" value="1"/>
</dbReference>